<keyword evidence="9 10" id="KW-0275">Fatty acid biosynthesis</keyword>
<protein>
    <recommendedName>
        <fullName evidence="10">Elongation of very long chain fatty acids protein</fullName>
        <ecNumber evidence="10">2.3.1.199</ecNumber>
    </recommendedName>
    <alternativeName>
        <fullName evidence="10">Very-long-chain 3-oxoacyl-CoA synthase</fullName>
    </alternativeName>
</protein>
<feature type="transmembrane region" description="Helical" evidence="10">
    <location>
        <begin position="182"/>
        <end position="201"/>
    </location>
</feature>
<evidence type="ECO:0000256" key="1">
    <source>
        <dbReference type="ARBA" id="ARBA00004141"/>
    </source>
</evidence>
<feature type="compositionally biased region" description="Gly residues" evidence="11">
    <location>
        <begin position="304"/>
        <end position="322"/>
    </location>
</feature>
<feature type="transmembrane region" description="Helical" evidence="10">
    <location>
        <begin position="152"/>
        <end position="170"/>
    </location>
</feature>
<name>A0A2P2I5L6_9CRUS</name>
<evidence type="ECO:0000256" key="11">
    <source>
        <dbReference type="SAM" id="MobiDB-lite"/>
    </source>
</evidence>
<feature type="transmembrane region" description="Helical" evidence="10">
    <location>
        <begin position="115"/>
        <end position="140"/>
    </location>
</feature>
<dbReference type="GO" id="GO:0034626">
    <property type="term" value="P:fatty acid elongation, polyunsaturated fatty acid"/>
    <property type="evidence" value="ECO:0007669"/>
    <property type="project" value="TreeGrafter"/>
</dbReference>
<accession>A0A2P2I5L6</accession>
<sequence length="353" mass="39844">MASIVTVVQHEWQRAQDQYSSLLALSDKRVTPWPLMSSPMPTVVLVACYLTMVKVGPALMKNREAFDLRRLLIFYNIAITFLNLYIGLELSVVSYRLGYSWFCQPVDYSDKPDEIRIAAALWWYYMSKLIEFCDTVFFILRKKNSQLTFLHIYHHSTMFTLWWIGVKYVAGGSSFLAAMMNSFVHVIMYSYYGLSALGPWIHPYLWWKRHITCIQLVQFSSAGVLGVRALIVGCSFPLWMQYALVIYMFSFIVLFGKFYVDSYRKKVKCIGQNGTKVSSNGTAAGTGKHHHFHHHSNSHRSISGGVGGGGGGVVVNSSGGGSFESAGSSKKRSANGMQTRARTRKDGRSRRDV</sequence>
<dbReference type="EMBL" id="IACF01003696">
    <property type="protein sequence ID" value="LAB69307.1"/>
    <property type="molecule type" value="mRNA"/>
</dbReference>
<dbReference type="GO" id="GO:0034625">
    <property type="term" value="P:fatty acid elongation, monounsaturated fatty acid"/>
    <property type="evidence" value="ECO:0007669"/>
    <property type="project" value="TreeGrafter"/>
</dbReference>
<reference evidence="12" key="1">
    <citation type="journal article" date="2018" name="Biosci. Biotechnol. Biochem.">
        <title>Polysaccharide hydrolase of the hadal zone amphipods Hirondellea gigas.</title>
        <authorList>
            <person name="Kobayashi H."/>
            <person name="Nagahama T."/>
            <person name="Arai W."/>
            <person name="Sasagawa Y."/>
            <person name="Umeda M."/>
            <person name="Hayashi T."/>
            <person name="Nikaido I."/>
            <person name="Watanabe H."/>
            <person name="Oguri K."/>
            <person name="Kitazato H."/>
            <person name="Fujioka K."/>
            <person name="Kido Y."/>
            <person name="Takami H."/>
        </authorList>
    </citation>
    <scope>NUCLEOTIDE SEQUENCE</scope>
    <source>
        <tissue evidence="12">Whole body</tissue>
    </source>
</reference>
<feature type="transmembrane region" description="Helical" evidence="10">
    <location>
        <begin position="239"/>
        <end position="260"/>
    </location>
</feature>
<keyword evidence="6 10" id="KW-1133">Transmembrane helix</keyword>
<dbReference type="GO" id="GO:0009922">
    <property type="term" value="F:fatty acid elongase activity"/>
    <property type="evidence" value="ECO:0007669"/>
    <property type="project" value="UniProtKB-EC"/>
</dbReference>
<evidence type="ECO:0000256" key="4">
    <source>
        <dbReference type="ARBA" id="ARBA00022692"/>
    </source>
</evidence>
<keyword evidence="7 10" id="KW-0443">Lipid metabolism</keyword>
<comment type="similarity">
    <text evidence="10">Belongs to the ELO family.</text>
</comment>
<keyword evidence="2 10" id="KW-0444">Lipid biosynthesis</keyword>
<feature type="region of interest" description="Disordered" evidence="11">
    <location>
        <begin position="280"/>
        <end position="353"/>
    </location>
</feature>
<dbReference type="PANTHER" id="PTHR11157">
    <property type="entry name" value="FATTY ACID ACYL TRANSFERASE-RELATED"/>
    <property type="match status" value="1"/>
</dbReference>
<keyword evidence="4 10" id="KW-0812">Transmembrane</keyword>
<dbReference type="EC" id="2.3.1.199" evidence="10"/>
<organism evidence="12">
    <name type="scientific">Hirondellea gigas</name>
    <dbReference type="NCBI Taxonomy" id="1518452"/>
    <lineage>
        <taxon>Eukaryota</taxon>
        <taxon>Metazoa</taxon>
        <taxon>Ecdysozoa</taxon>
        <taxon>Arthropoda</taxon>
        <taxon>Crustacea</taxon>
        <taxon>Multicrustacea</taxon>
        <taxon>Malacostraca</taxon>
        <taxon>Eumalacostraca</taxon>
        <taxon>Peracarida</taxon>
        <taxon>Amphipoda</taxon>
        <taxon>Amphilochidea</taxon>
        <taxon>Lysianassida</taxon>
        <taxon>Lysianassidira</taxon>
        <taxon>Lysianassoidea</taxon>
        <taxon>Lysianassidae</taxon>
        <taxon>Hirondellea</taxon>
    </lineage>
</organism>
<evidence type="ECO:0000256" key="8">
    <source>
        <dbReference type="ARBA" id="ARBA00023136"/>
    </source>
</evidence>
<comment type="subcellular location">
    <subcellularLocation>
        <location evidence="1">Membrane</location>
        <topology evidence="1">Multi-pass membrane protein</topology>
    </subcellularLocation>
</comment>
<dbReference type="GO" id="GO:0005789">
    <property type="term" value="C:endoplasmic reticulum membrane"/>
    <property type="evidence" value="ECO:0007669"/>
    <property type="project" value="TreeGrafter"/>
</dbReference>
<evidence type="ECO:0000256" key="7">
    <source>
        <dbReference type="ARBA" id="ARBA00023098"/>
    </source>
</evidence>
<dbReference type="GO" id="GO:0042761">
    <property type="term" value="P:very long-chain fatty acid biosynthetic process"/>
    <property type="evidence" value="ECO:0007669"/>
    <property type="project" value="TreeGrafter"/>
</dbReference>
<dbReference type="Pfam" id="PF01151">
    <property type="entry name" value="ELO"/>
    <property type="match status" value="1"/>
</dbReference>
<dbReference type="PANTHER" id="PTHR11157:SF12">
    <property type="entry name" value="ELONGATION OF VERY LONG CHAIN FATTY ACIDS PROTEIN 4"/>
    <property type="match status" value="1"/>
</dbReference>
<keyword evidence="8 10" id="KW-0472">Membrane</keyword>
<keyword evidence="5 10" id="KW-0276">Fatty acid metabolism</keyword>
<dbReference type="GO" id="GO:0019367">
    <property type="term" value="P:fatty acid elongation, saturated fatty acid"/>
    <property type="evidence" value="ECO:0007669"/>
    <property type="project" value="TreeGrafter"/>
</dbReference>
<feature type="transmembrane region" description="Helical" evidence="10">
    <location>
        <begin position="40"/>
        <end position="60"/>
    </location>
</feature>
<dbReference type="InterPro" id="IPR002076">
    <property type="entry name" value="ELO_fam"/>
</dbReference>
<evidence type="ECO:0000256" key="6">
    <source>
        <dbReference type="ARBA" id="ARBA00022989"/>
    </source>
</evidence>
<feature type="transmembrane region" description="Helical" evidence="10">
    <location>
        <begin position="72"/>
        <end position="95"/>
    </location>
</feature>
<proteinExistence type="evidence at transcript level"/>
<dbReference type="GO" id="GO:0030148">
    <property type="term" value="P:sphingolipid biosynthetic process"/>
    <property type="evidence" value="ECO:0007669"/>
    <property type="project" value="TreeGrafter"/>
</dbReference>
<keyword evidence="3 10" id="KW-0808">Transferase</keyword>
<feature type="compositionally biased region" description="Basic residues" evidence="11">
    <location>
        <begin position="287"/>
        <end position="298"/>
    </location>
</feature>
<evidence type="ECO:0000256" key="2">
    <source>
        <dbReference type="ARBA" id="ARBA00022516"/>
    </source>
</evidence>
<feature type="compositionally biased region" description="Basic and acidic residues" evidence="11">
    <location>
        <begin position="344"/>
        <end position="353"/>
    </location>
</feature>
<evidence type="ECO:0000313" key="12">
    <source>
        <dbReference type="EMBL" id="LAB69307.1"/>
    </source>
</evidence>
<evidence type="ECO:0000256" key="5">
    <source>
        <dbReference type="ARBA" id="ARBA00022832"/>
    </source>
</evidence>
<evidence type="ECO:0000256" key="10">
    <source>
        <dbReference type="RuleBase" id="RU361115"/>
    </source>
</evidence>
<comment type="catalytic activity">
    <reaction evidence="10">
        <text>a very-long-chain acyl-CoA + malonyl-CoA + H(+) = a very-long-chain 3-oxoacyl-CoA + CO2 + CoA</text>
        <dbReference type="Rhea" id="RHEA:32727"/>
        <dbReference type="ChEBI" id="CHEBI:15378"/>
        <dbReference type="ChEBI" id="CHEBI:16526"/>
        <dbReference type="ChEBI" id="CHEBI:57287"/>
        <dbReference type="ChEBI" id="CHEBI:57384"/>
        <dbReference type="ChEBI" id="CHEBI:90725"/>
        <dbReference type="ChEBI" id="CHEBI:90736"/>
        <dbReference type="EC" id="2.3.1.199"/>
    </reaction>
</comment>
<evidence type="ECO:0000256" key="9">
    <source>
        <dbReference type="ARBA" id="ARBA00023160"/>
    </source>
</evidence>
<feature type="transmembrane region" description="Helical" evidence="10">
    <location>
        <begin position="213"/>
        <end position="233"/>
    </location>
</feature>
<evidence type="ECO:0000256" key="3">
    <source>
        <dbReference type="ARBA" id="ARBA00022679"/>
    </source>
</evidence>
<dbReference type="AlphaFoldDB" id="A0A2P2I5L6"/>